<dbReference type="Pfam" id="PF12893">
    <property type="entry name" value="Lumazine_bd_2"/>
    <property type="match status" value="1"/>
</dbReference>
<gene>
    <name evidence="3" type="ORF">GAQ44_12575</name>
</gene>
<feature type="domain" description="(S)-ureidoglycine aminohydrolase cupin" evidence="2">
    <location>
        <begin position="70"/>
        <end position="136"/>
    </location>
</feature>
<dbReference type="Pfam" id="PF05899">
    <property type="entry name" value="Cupin_3"/>
    <property type="match status" value="1"/>
</dbReference>
<accession>A0A7J5GZ28</accession>
<dbReference type="RefSeq" id="WP_151875649.1">
    <property type="nucleotide sequence ID" value="NZ_WCTY01000022.1"/>
</dbReference>
<dbReference type="AlphaFoldDB" id="A0A7J5GZ28"/>
<dbReference type="Gene3D" id="2.60.120.10">
    <property type="entry name" value="Jelly Rolls"/>
    <property type="match status" value="1"/>
</dbReference>
<dbReference type="InterPro" id="IPR008579">
    <property type="entry name" value="UGlyAH_Cupin_dom"/>
</dbReference>
<dbReference type="Gene3D" id="3.10.450.50">
    <property type="match status" value="1"/>
</dbReference>
<proteinExistence type="predicted"/>
<reference evidence="3 4" key="1">
    <citation type="journal article" date="2019" name="Nat. Med.">
        <title>A library of human gut bacterial isolates paired with longitudinal multiomics data enables mechanistic microbiome research.</title>
        <authorList>
            <person name="Poyet M."/>
            <person name="Groussin M."/>
            <person name="Gibbons S.M."/>
            <person name="Avila-Pacheco J."/>
            <person name="Jiang X."/>
            <person name="Kearney S.M."/>
            <person name="Perrotta A.R."/>
            <person name="Berdy B."/>
            <person name="Zhao S."/>
            <person name="Lieberman T.D."/>
            <person name="Swanson P.K."/>
            <person name="Smith M."/>
            <person name="Roesemann S."/>
            <person name="Alexander J.E."/>
            <person name="Rich S.A."/>
            <person name="Livny J."/>
            <person name="Vlamakis H."/>
            <person name="Clish C."/>
            <person name="Bullock K."/>
            <person name="Deik A."/>
            <person name="Scott J."/>
            <person name="Pierce K.A."/>
            <person name="Xavier R.J."/>
            <person name="Alm E.J."/>
        </authorList>
    </citation>
    <scope>NUCLEOTIDE SEQUENCE [LARGE SCALE GENOMIC DNA]</scope>
    <source>
        <strain evidence="3 4">BIOML-A19</strain>
    </source>
</reference>
<dbReference type="EMBL" id="WCTY01000022">
    <property type="protein sequence ID" value="KAB4182915.1"/>
    <property type="molecule type" value="Genomic_DNA"/>
</dbReference>
<dbReference type="InterPro" id="IPR032710">
    <property type="entry name" value="NTF2-like_dom_sf"/>
</dbReference>
<keyword evidence="1" id="KW-0732">Signal</keyword>
<feature type="signal peptide" evidence="1">
    <location>
        <begin position="1"/>
        <end position="19"/>
    </location>
</feature>
<dbReference type="CDD" id="cd02227">
    <property type="entry name" value="cupin_TM1112-like"/>
    <property type="match status" value="1"/>
</dbReference>
<name>A0A7J5GZ28_BACUN</name>
<dbReference type="Proteomes" id="UP000487221">
    <property type="component" value="Unassembled WGS sequence"/>
</dbReference>
<organism evidence="3 4">
    <name type="scientific">Bacteroides uniformis</name>
    <dbReference type="NCBI Taxonomy" id="820"/>
    <lineage>
        <taxon>Bacteria</taxon>
        <taxon>Pseudomonadati</taxon>
        <taxon>Bacteroidota</taxon>
        <taxon>Bacteroidia</taxon>
        <taxon>Bacteroidales</taxon>
        <taxon>Bacteroidaceae</taxon>
        <taxon>Bacteroides</taxon>
    </lineage>
</organism>
<dbReference type="PANTHER" id="PTHR40943:SF2">
    <property type="entry name" value="(S)-UREIDOGLYCINE AMINOHYDROLASE CUPIN DOMAIN-CONTAINING PROTEIN"/>
    <property type="match status" value="1"/>
</dbReference>
<sequence>MNYIVSFFAMICFCLTSYAQNQSAQESRFLEVNINNQTSALIKEPNKDVLITGNPQFKSWILDSIKNELTSGIWESTSGKWKFQNSHWEYCRILSGVSIITENTGKQFIVKAGDSFILKPGFSGTWEVVETTRKDFVAVAHDTNKQIIVKPSIGVIKAIEYYIEGGKKGNSKITAKAFTDKATMSWSENGQLKTVPIQVLYDIVDKNGASNASYELIECNIEKDIAIAKIQSQFGSQKYIDMFTLVKEVNEWKIVSKIYIPL</sequence>
<protein>
    <submittedName>
        <fullName evidence="3">DUF861 domain-containing protein</fullName>
    </submittedName>
</protein>
<comment type="caution">
    <text evidence="3">The sequence shown here is derived from an EMBL/GenBank/DDBJ whole genome shotgun (WGS) entry which is preliminary data.</text>
</comment>
<dbReference type="InterPro" id="IPR014710">
    <property type="entry name" value="RmlC-like_jellyroll"/>
</dbReference>
<evidence type="ECO:0000259" key="2">
    <source>
        <dbReference type="Pfam" id="PF05899"/>
    </source>
</evidence>
<dbReference type="PANTHER" id="PTHR40943">
    <property type="entry name" value="CYTOPLASMIC PROTEIN-RELATED"/>
    <property type="match status" value="1"/>
</dbReference>
<evidence type="ECO:0000313" key="3">
    <source>
        <dbReference type="EMBL" id="KAB4182915.1"/>
    </source>
</evidence>
<dbReference type="InterPro" id="IPR039437">
    <property type="entry name" value="FrzH/put_lumazine-bd"/>
</dbReference>
<evidence type="ECO:0000256" key="1">
    <source>
        <dbReference type="SAM" id="SignalP"/>
    </source>
</evidence>
<evidence type="ECO:0000313" key="4">
    <source>
        <dbReference type="Proteomes" id="UP000487221"/>
    </source>
</evidence>
<dbReference type="SUPFAM" id="SSF51182">
    <property type="entry name" value="RmlC-like cupins"/>
    <property type="match status" value="1"/>
</dbReference>
<dbReference type="SUPFAM" id="SSF54427">
    <property type="entry name" value="NTF2-like"/>
    <property type="match status" value="1"/>
</dbReference>
<feature type="chain" id="PRO_5029814667" evidence="1">
    <location>
        <begin position="20"/>
        <end position="262"/>
    </location>
</feature>
<dbReference type="InterPro" id="IPR011051">
    <property type="entry name" value="RmlC_Cupin_sf"/>
</dbReference>